<dbReference type="AlphaFoldDB" id="A0A2S2C7Z2"/>
<organism evidence="2 3">
    <name type="scientific">Rhodococcus oxybenzonivorans</name>
    <dbReference type="NCBI Taxonomy" id="1990687"/>
    <lineage>
        <taxon>Bacteria</taxon>
        <taxon>Bacillati</taxon>
        <taxon>Actinomycetota</taxon>
        <taxon>Actinomycetes</taxon>
        <taxon>Mycobacteriales</taxon>
        <taxon>Nocardiaceae</taxon>
        <taxon>Rhodococcus</taxon>
    </lineage>
</organism>
<accession>A0A2S2C7Z2</accession>
<dbReference type="EMBL" id="CP021357">
    <property type="protein sequence ID" value="AWK76991.1"/>
    <property type="molecule type" value="Genomic_DNA"/>
</dbReference>
<dbReference type="Proteomes" id="UP000245711">
    <property type="component" value="Plasmid pRB11"/>
</dbReference>
<dbReference type="OrthoDB" id="3418622at2"/>
<gene>
    <name evidence="2" type="ORF">CBI38_36935</name>
</gene>
<dbReference type="KEGG" id="roz:CBI38_36935"/>
<evidence type="ECO:0000256" key="1">
    <source>
        <dbReference type="SAM" id="MobiDB-lite"/>
    </source>
</evidence>
<geneLocation type="plasmid" evidence="3">
    <name>prb11</name>
</geneLocation>
<protein>
    <recommendedName>
        <fullName evidence="4">Abi-like protein</fullName>
    </recommendedName>
</protein>
<reference evidence="2 3" key="1">
    <citation type="submission" date="2017-05" db="EMBL/GenBank/DDBJ databases">
        <title>Isolation of Rhodococcus sp. S2-17 biodegrading of BP-3.</title>
        <authorList>
            <person name="Lee Y."/>
            <person name="Kim K.H."/>
            <person name="Chun B.H."/>
            <person name="Jung H.S."/>
            <person name="Jeon C.O."/>
        </authorList>
    </citation>
    <scope>NUCLEOTIDE SEQUENCE [LARGE SCALE GENOMIC DNA]</scope>
    <source>
        <strain evidence="2 3">S2-17</strain>
        <plasmid evidence="3">prb11</plasmid>
    </source>
</reference>
<keyword evidence="3" id="KW-1185">Reference proteome</keyword>
<evidence type="ECO:0000313" key="2">
    <source>
        <dbReference type="EMBL" id="AWK76991.1"/>
    </source>
</evidence>
<feature type="region of interest" description="Disordered" evidence="1">
    <location>
        <begin position="22"/>
        <end position="64"/>
    </location>
</feature>
<evidence type="ECO:0008006" key="4">
    <source>
        <dbReference type="Google" id="ProtNLM"/>
    </source>
</evidence>
<name>A0A2S2C7Z2_9NOCA</name>
<keyword evidence="2" id="KW-0614">Plasmid</keyword>
<sequence>MHVFEVTVRNAVSDAVTQVHGPNWTHDASFHAKLPPAPRDRSTNRPAGYGAREDLQKQSRLHPTPGKVIPELKMAFWEKMFTQRHDADFWNSYLCTVFPNVDSAEPIRDHRNALRTRYERVRRIRNRMGHHEPISDTSRFDLSQCYTGMMEVLSWRSSEIHAWVADVENVQEVLLRRPR</sequence>
<evidence type="ECO:0000313" key="3">
    <source>
        <dbReference type="Proteomes" id="UP000245711"/>
    </source>
</evidence>
<proteinExistence type="predicted"/>